<keyword evidence="1" id="KW-0472">Membrane</keyword>
<reference evidence="2 3" key="1">
    <citation type="submission" date="2017-09" db="EMBL/GenBank/DDBJ databases">
        <title>Depth-based differentiation of microbial function through sediment-hosted aquifers and enrichment of novel symbionts in the deep terrestrial subsurface.</title>
        <authorList>
            <person name="Probst A.J."/>
            <person name="Ladd B."/>
            <person name="Jarett J.K."/>
            <person name="Geller-Mcgrath D.E."/>
            <person name="Sieber C.M."/>
            <person name="Emerson J.B."/>
            <person name="Anantharaman K."/>
            <person name="Thomas B.C."/>
            <person name="Malmstrom R."/>
            <person name="Stieglmeier M."/>
            <person name="Klingl A."/>
            <person name="Woyke T."/>
            <person name="Ryan C.M."/>
            <person name="Banfield J.F."/>
        </authorList>
    </citation>
    <scope>NUCLEOTIDE SEQUENCE [LARGE SCALE GENOMIC DNA]</scope>
    <source>
        <strain evidence="2">CG10_big_fil_rev_8_21_14_0_10_36_16</strain>
    </source>
</reference>
<accession>A0A2J0QBF3</accession>
<evidence type="ECO:0000313" key="2">
    <source>
        <dbReference type="EMBL" id="PJE51119.1"/>
    </source>
</evidence>
<dbReference type="Proteomes" id="UP000228496">
    <property type="component" value="Unassembled WGS sequence"/>
</dbReference>
<comment type="caution">
    <text evidence="2">The sequence shown here is derived from an EMBL/GenBank/DDBJ whole genome shotgun (WGS) entry which is preliminary data.</text>
</comment>
<keyword evidence="1" id="KW-0812">Transmembrane</keyword>
<dbReference type="EMBL" id="PCXQ01000004">
    <property type="protein sequence ID" value="PJE51119.1"/>
    <property type="molecule type" value="Genomic_DNA"/>
</dbReference>
<protein>
    <submittedName>
        <fullName evidence="2">Uncharacterized protein</fullName>
    </submittedName>
</protein>
<proteinExistence type="predicted"/>
<evidence type="ECO:0000313" key="3">
    <source>
        <dbReference type="Proteomes" id="UP000228496"/>
    </source>
</evidence>
<sequence>MLFFKIVLAWFFFCLGFVNLLAEAYRLGIERFEKDNHSVLDKLGYEDNGFNSSSFIFSKLLRVFVFALFLGVWYWLLFA</sequence>
<organism evidence="2 3">
    <name type="scientific">Candidatus Yanofskybacteria bacterium CG10_big_fil_rev_8_21_14_0_10_36_16</name>
    <dbReference type="NCBI Taxonomy" id="1975096"/>
    <lineage>
        <taxon>Bacteria</taxon>
        <taxon>Candidatus Yanofskyibacteriota</taxon>
    </lineage>
</organism>
<feature type="transmembrane region" description="Helical" evidence="1">
    <location>
        <begin position="60"/>
        <end position="78"/>
    </location>
</feature>
<name>A0A2J0QBF3_9BACT</name>
<evidence type="ECO:0000256" key="1">
    <source>
        <dbReference type="SAM" id="Phobius"/>
    </source>
</evidence>
<keyword evidence="1" id="KW-1133">Transmembrane helix</keyword>
<gene>
    <name evidence="2" type="ORF">COV29_02495</name>
</gene>
<dbReference type="AlphaFoldDB" id="A0A2J0QBF3"/>